<sequence>MLRFLATLSPLKLWAIFLAENLFVTTLALLFGWLILKLSNKPIKWASRNEILVCMLTNAINTAITYAGYWLFKHNYITLTFQLKWYTLLDFLLLFMLMDLAMFIFHYFIHHSVIYKAIHKFHHHYTDPIPIDLFVLHPVETIGFGSLWLVILALYGFNFYAVLIYLTANVFFGIMGHLGIEPVPASVRKMAPFKYLGTPSFHHRHHLEIDFNFGFYTNIWDRLFKTYKP</sequence>
<evidence type="ECO:0000259" key="6">
    <source>
        <dbReference type="Pfam" id="PF04116"/>
    </source>
</evidence>
<evidence type="ECO:0000256" key="5">
    <source>
        <dbReference type="SAM" id="Phobius"/>
    </source>
</evidence>
<evidence type="ECO:0000313" key="8">
    <source>
        <dbReference type="Proteomes" id="UP000199705"/>
    </source>
</evidence>
<dbReference type="GO" id="GO:0016491">
    <property type="term" value="F:oxidoreductase activity"/>
    <property type="evidence" value="ECO:0007669"/>
    <property type="project" value="InterPro"/>
</dbReference>
<evidence type="ECO:0000256" key="2">
    <source>
        <dbReference type="ARBA" id="ARBA00022692"/>
    </source>
</evidence>
<dbReference type="GO" id="GO:0016020">
    <property type="term" value="C:membrane"/>
    <property type="evidence" value="ECO:0007669"/>
    <property type="project" value="UniProtKB-SubCell"/>
</dbReference>
<accession>A0A1G8JEI1</accession>
<comment type="subcellular location">
    <subcellularLocation>
        <location evidence="1">Membrane</location>
    </subcellularLocation>
</comment>
<feature type="transmembrane region" description="Helical" evidence="5">
    <location>
        <begin position="51"/>
        <end position="71"/>
    </location>
</feature>
<keyword evidence="4 5" id="KW-0472">Membrane</keyword>
<dbReference type="Proteomes" id="UP000199705">
    <property type="component" value="Unassembled WGS sequence"/>
</dbReference>
<evidence type="ECO:0000256" key="3">
    <source>
        <dbReference type="ARBA" id="ARBA00022989"/>
    </source>
</evidence>
<dbReference type="Pfam" id="PF04116">
    <property type="entry name" value="FA_hydroxylase"/>
    <property type="match status" value="1"/>
</dbReference>
<keyword evidence="2 5" id="KW-0812">Transmembrane</keyword>
<dbReference type="EMBL" id="FNCG01000018">
    <property type="protein sequence ID" value="SDI29050.1"/>
    <property type="molecule type" value="Genomic_DNA"/>
</dbReference>
<dbReference type="GO" id="GO:0008610">
    <property type="term" value="P:lipid biosynthetic process"/>
    <property type="evidence" value="ECO:0007669"/>
    <property type="project" value="InterPro"/>
</dbReference>
<keyword evidence="8" id="KW-1185">Reference proteome</keyword>
<dbReference type="InterPro" id="IPR050307">
    <property type="entry name" value="Sterol_Desaturase_Related"/>
</dbReference>
<dbReference type="GO" id="GO:0005506">
    <property type="term" value="F:iron ion binding"/>
    <property type="evidence" value="ECO:0007669"/>
    <property type="project" value="InterPro"/>
</dbReference>
<feature type="transmembrane region" description="Helical" evidence="5">
    <location>
        <begin position="91"/>
        <end position="109"/>
    </location>
</feature>
<dbReference type="RefSeq" id="WP_091174340.1">
    <property type="nucleotide sequence ID" value="NZ_FNCG01000018.1"/>
</dbReference>
<organism evidence="7 8">
    <name type="scientific">Mucilaginibacter gossypii</name>
    <dbReference type="NCBI Taxonomy" id="551996"/>
    <lineage>
        <taxon>Bacteria</taxon>
        <taxon>Pseudomonadati</taxon>
        <taxon>Bacteroidota</taxon>
        <taxon>Sphingobacteriia</taxon>
        <taxon>Sphingobacteriales</taxon>
        <taxon>Sphingobacteriaceae</taxon>
        <taxon>Mucilaginibacter</taxon>
    </lineage>
</organism>
<name>A0A1G8JEI1_9SPHI</name>
<evidence type="ECO:0000256" key="1">
    <source>
        <dbReference type="ARBA" id="ARBA00004370"/>
    </source>
</evidence>
<dbReference type="PANTHER" id="PTHR11863">
    <property type="entry name" value="STEROL DESATURASE"/>
    <property type="match status" value="1"/>
</dbReference>
<keyword evidence="3 5" id="KW-1133">Transmembrane helix</keyword>
<evidence type="ECO:0000313" key="7">
    <source>
        <dbReference type="EMBL" id="SDI29050.1"/>
    </source>
</evidence>
<reference evidence="8" key="1">
    <citation type="submission" date="2016-10" db="EMBL/GenBank/DDBJ databases">
        <authorList>
            <person name="Varghese N."/>
            <person name="Submissions S."/>
        </authorList>
    </citation>
    <scope>NUCLEOTIDE SEQUENCE [LARGE SCALE GENOMIC DNA]</scope>
    <source>
        <strain evidence="8">Gh-67</strain>
    </source>
</reference>
<protein>
    <submittedName>
        <fullName evidence="7">Fatty acid hydroxylase superfamily protein</fullName>
    </submittedName>
</protein>
<dbReference type="InterPro" id="IPR006694">
    <property type="entry name" value="Fatty_acid_hydroxylase"/>
</dbReference>
<dbReference type="STRING" id="551996.SAMN05192573_11877"/>
<evidence type="ECO:0000256" key="4">
    <source>
        <dbReference type="ARBA" id="ARBA00023136"/>
    </source>
</evidence>
<feature type="transmembrane region" description="Helical" evidence="5">
    <location>
        <begin position="13"/>
        <end position="39"/>
    </location>
</feature>
<feature type="domain" description="Fatty acid hydroxylase" evidence="6">
    <location>
        <begin position="91"/>
        <end position="226"/>
    </location>
</feature>
<gene>
    <name evidence="7" type="ORF">SAMN05192573_11877</name>
</gene>
<proteinExistence type="predicted"/>
<dbReference type="AlphaFoldDB" id="A0A1G8JEI1"/>